<name>A0A7W4IHG9_9PROT</name>
<proteinExistence type="predicted"/>
<protein>
    <submittedName>
        <fullName evidence="1">Uncharacterized protein</fullName>
    </submittedName>
</protein>
<gene>
    <name evidence="1" type="ORF">HLH48_21955</name>
</gene>
<accession>A0A7W4IHG9</accession>
<evidence type="ECO:0000313" key="1">
    <source>
        <dbReference type="EMBL" id="MBB2162767.1"/>
    </source>
</evidence>
<dbReference type="EMBL" id="JABEQJ010000053">
    <property type="protein sequence ID" value="MBB2162767.1"/>
    <property type="molecule type" value="Genomic_DNA"/>
</dbReference>
<dbReference type="AlphaFoldDB" id="A0A7W4IHG9"/>
<sequence>MLDAPRRWSGERKAAARRRNLRRRLDRAVPLFADQLEADELSRRPAYFDASSIEDDERRREERN</sequence>
<comment type="caution">
    <text evidence="1">The sequence shown here is derived from an EMBL/GenBank/DDBJ whole genome shotgun (WGS) entry which is preliminary data.</text>
</comment>
<dbReference type="Proteomes" id="UP000589085">
    <property type="component" value="Unassembled WGS sequence"/>
</dbReference>
<evidence type="ECO:0000313" key="2">
    <source>
        <dbReference type="Proteomes" id="UP000589085"/>
    </source>
</evidence>
<organism evidence="1 2">
    <name type="scientific">Gluconacetobacter sacchari</name>
    <dbReference type="NCBI Taxonomy" id="92759"/>
    <lineage>
        <taxon>Bacteria</taxon>
        <taxon>Pseudomonadati</taxon>
        <taxon>Pseudomonadota</taxon>
        <taxon>Alphaproteobacteria</taxon>
        <taxon>Acetobacterales</taxon>
        <taxon>Acetobacteraceae</taxon>
        <taxon>Gluconacetobacter</taxon>
    </lineage>
</organism>
<reference evidence="1 2" key="1">
    <citation type="submission" date="2020-04" db="EMBL/GenBank/DDBJ databases">
        <title>Description of novel Gluconacetobacter.</title>
        <authorList>
            <person name="Sombolestani A."/>
        </authorList>
    </citation>
    <scope>NUCLEOTIDE SEQUENCE [LARGE SCALE GENOMIC DNA]</scope>
    <source>
        <strain evidence="1 2">LMG 19747</strain>
    </source>
</reference>